<evidence type="ECO:0000313" key="16">
    <source>
        <dbReference type="Ensembl" id="ENSOMYP00000135323.1"/>
    </source>
</evidence>
<evidence type="ECO:0000313" key="17">
    <source>
        <dbReference type="Proteomes" id="UP000694395"/>
    </source>
</evidence>
<evidence type="ECO:0000256" key="14">
    <source>
        <dbReference type="SAM" id="MobiDB-lite"/>
    </source>
</evidence>
<dbReference type="AlphaFoldDB" id="A0A8K9XMS7"/>
<organism evidence="16 17">
    <name type="scientific">Oncorhynchus mykiss</name>
    <name type="common">Rainbow trout</name>
    <name type="synonym">Salmo gairdneri</name>
    <dbReference type="NCBI Taxonomy" id="8022"/>
    <lineage>
        <taxon>Eukaryota</taxon>
        <taxon>Metazoa</taxon>
        <taxon>Chordata</taxon>
        <taxon>Craniata</taxon>
        <taxon>Vertebrata</taxon>
        <taxon>Euteleostomi</taxon>
        <taxon>Actinopterygii</taxon>
        <taxon>Neopterygii</taxon>
        <taxon>Teleostei</taxon>
        <taxon>Protacanthopterygii</taxon>
        <taxon>Salmoniformes</taxon>
        <taxon>Salmonidae</taxon>
        <taxon>Salmoninae</taxon>
        <taxon>Oncorhynchus</taxon>
    </lineage>
</organism>
<feature type="compositionally biased region" description="Polar residues" evidence="14">
    <location>
        <begin position="192"/>
        <end position="202"/>
    </location>
</feature>
<evidence type="ECO:0000256" key="2">
    <source>
        <dbReference type="ARBA" id="ARBA00004531"/>
    </source>
</evidence>
<evidence type="ECO:0000256" key="15">
    <source>
        <dbReference type="SAM" id="Phobius"/>
    </source>
</evidence>
<dbReference type="PANTHER" id="PTHR10424:SF81">
    <property type="entry name" value="ERVV2 PROTEIN"/>
    <property type="match status" value="1"/>
</dbReference>
<keyword evidence="10" id="KW-0564">Palmitate</keyword>
<dbReference type="InterPro" id="IPR018154">
    <property type="entry name" value="TLV/ENV_coat_polyprotein"/>
</dbReference>
<evidence type="ECO:0000256" key="11">
    <source>
        <dbReference type="ARBA" id="ARBA00023157"/>
    </source>
</evidence>
<reference evidence="16" key="3">
    <citation type="submission" date="2025-09" db="UniProtKB">
        <authorList>
            <consortium name="Ensembl"/>
        </authorList>
    </citation>
    <scope>IDENTIFICATION</scope>
</reference>
<evidence type="ECO:0000256" key="12">
    <source>
        <dbReference type="ARBA" id="ARBA00023180"/>
    </source>
</evidence>
<proteinExistence type="predicted"/>
<keyword evidence="6 15" id="KW-0812">Transmembrane</keyword>
<protein>
    <submittedName>
        <fullName evidence="16">Uncharacterized protein</fullName>
    </submittedName>
</protein>
<sequence>MGWPLADDMFSEKGWGFTGLLVSLSLIVGAIFLIHHDPSENAESGNWTHSVDNEDFVLTKHKRSLDLGKQEVRVEIGKDVSVEFYVDQMGSLTPWQSRTMSHYRRYLCRSQCSSRKQVIAHTEREGYTNPHTQYRRWSIVKVRVFDCNLEREKYCIKVQITIKNVKKDDLGFDQVSVDTIVQFRVEEVRAGDSSTASQNTSRAPDETDTDRGFVQSQGPVRIVQTKDLRDVIEVETGYGDSNLCFEWIQYTARSVAKEECYACATAKPQLTTIPFPLEGIDSPRGMACMVKLFMKAGKPDNHSCIDLHYLYPHVPITSRIPPFTVTGGNYYCMARYVTHGWEVGEVRTCNRTENVTTDKAMRDMTGGGGLSSEDFSKIKKGLERIESPRVWWLCGGMKLWPNLPTNWTGICALVQLGMPFTLIQHKDLGPGRRERRSAPSGSFDNRVYIDSIGVPRGGA</sequence>
<dbReference type="Ensembl" id="ENSOMYT00000166989.1">
    <property type="protein sequence ID" value="ENSOMYP00000135323.1"/>
    <property type="gene ID" value="ENSOMYG00000065091.1"/>
</dbReference>
<feature type="transmembrane region" description="Helical" evidence="15">
    <location>
        <begin position="15"/>
        <end position="34"/>
    </location>
</feature>
<feature type="region of interest" description="Disordered" evidence="14">
    <location>
        <begin position="191"/>
        <end position="213"/>
    </location>
</feature>
<comment type="subcellular location">
    <subcellularLocation>
        <location evidence="1">Host cell membrane</location>
        <topology evidence="1">Single-pass type I membrane protein</topology>
    </subcellularLocation>
    <subcellularLocation>
        <location evidence="2">Host endomembrane system</location>
        <topology evidence="2">Peripheral membrane protein</topology>
    </subcellularLocation>
    <subcellularLocation>
        <location evidence="3">Virion membrane</location>
        <topology evidence="3">Single-pass type I membrane protein</topology>
    </subcellularLocation>
</comment>
<evidence type="ECO:0000256" key="13">
    <source>
        <dbReference type="ARBA" id="ARBA00023288"/>
    </source>
</evidence>
<keyword evidence="12" id="KW-0325">Glycoprotein</keyword>
<keyword evidence="4" id="KW-1032">Host cell membrane</keyword>
<keyword evidence="17" id="KW-1185">Reference proteome</keyword>
<evidence type="ECO:0000256" key="4">
    <source>
        <dbReference type="ARBA" id="ARBA00022511"/>
    </source>
</evidence>
<dbReference type="Proteomes" id="UP000694395">
    <property type="component" value="Chromosome 3"/>
</dbReference>
<evidence type="ECO:0000256" key="1">
    <source>
        <dbReference type="ARBA" id="ARBA00004402"/>
    </source>
</evidence>
<keyword evidence="13" id="KW-0449">Lipoprotein</keyword>
<keyword evidence="8 15" id="KW-1133">Transmembrane helix</keyword>
<keyword evidence="5" id="KW-0945">Host-virus interaction</keyword>
<evidence type="ECO:0000256" key="3">
    <source>
        <dbReference type="ARBA" id="ARBA00004563"/>
    </source>
</evidence>
<evidence type="ECO:0000256" key="10">
    <source>
        <dbReference type="ARBA" id="ARBA00023139"/>
    </source>
</evidence>
<reference evidence="16" key="2">
    <citation type="submission" date="2025-08" db="UniProtKB">
        <authorList>
            <consortium name="Ensembl"/>
        </authorList>
    </citation>
    <scope>IDENTIFICATION</scope>
</reference>
<accession>A0A8K9XMS7</accession>
<keyword evidence="7" id="KW-1043">Host membrane</keyword>
<evidence type="ECO:0000256" key="8">
    <source>
        <dbReference type="ARBA" id="ARBA00022989"/>
    </source>
</evidence>
<reference evidence="16" key="1">
    <citation type="submission" date="2020-07" db="EMBL/GenBank/DDBJ databases">
        <title>A long reads based de novo assembly of the rainbow trout Arlee double haploid line genome.</title>
        <authorList>
            <person name="Gao G."/>
            <person name="Palti Y."/>
        </authorList>
    </citation>
    <scope>NUCLEOTIDE SEQUENCE [LARGE SCALE GENOMIC DNA]</scope>
</reference>
<evidence type="ECO:0000256" key="7">
    <source>
        <dbReference type="ARBA" id="ARBA00022870"/>
    </source>
</evidence>
<evidence type="ECO:0000256" key="6">
    <source>
        <dbReference type="ARBA" id="ARBA00022692"/>
    </source>
</evidence>
<keyword evidence="11" id="KW-1015">Disulfide bond</keyword>
<evidence type="ECO:0000256" key="9">
    <source>
        <dbReference type="ARBA" id="ARBA00023136"/>
    </source>
</evidence>
<keyword evidence="9 15" id="KW-0472">Membrane</keyword>
<evidence type="ECO:0000256" key="5">
    <source>
        <dbReference type="ARBA" id="ARBA00022581"/>
    </source>
</evidence>
<name>A0A8K9XMS7_ONCMY</name>
<dbReference type="GeneTree" id="ENSGT00940000177163"/>
<dbReference type="PANTHER" id="PTHR10424">
    <property type="entry name" value="VIRAL ENVELOPE PROTEIN"/>
    <property type="match status" value="1"/>
</dbReference>